<dbReference type="HOGENOM" id="CLU_2804620_0_0_10"/>
<organism evidence="1">
    <name type="scientific">Chlorobium chlorochromatii (strain CaD3)</name>
    <dbReference type="NCBI Taxonomy" id="340177"/>
    <lineage>
        <taxon>Bacteria</taxon>
        <taxon>Pseudomonadati</taxon>
        <taxon>Chlorobiota</taxon>
        <taxon>Chlorobiia</taxon>
        <taxon>Chlorobiales</taxon>
        <taxon>Chlorobiaceae</taxon>
        <taxon>Chlorobium/Pelodictyon group</taxon>
        <taxon>Chlorobium</taxon>
    </lineage>
</organism>
<sequence>MNIYTERLPHRYRQAMFRDEMKIEELVEVMLRVAWCYPKVLSATCTKLGVTGSIGFFKNLAGWAFGK</sequence>
<reference evidence="1" key="1">
    <citation type="submission" date="2005-08" db="EMBL/GenBank/DDBJ databases">
        <title>Complete sequence of Chlorobium chlorochromatii CaD3.</title>
        <authorList>
            <person name="Copeland A."/>
            <person name="Lucas S."/>
            <person name="Lapidus A."/>
            <person name="Barry K."/>
            <person name="Detter J.C."/>
            <person name="Glavina T."/>
            <person name="Hammon N."/>
            <person name="Israni S."/>
            <person name="Pitluck S."/>
            <person name="Bryant D."/>
            <person name="Schmutz J."/>
            <person name="Larimer F."/>
            <person name="Land M."/>
            <person name="Kyrpides N."/>
            <person name="Ivanova N."/>
            <person name="Richardson P."/>
        </authorList>
    </citation>
    <scope>NUCLEOTIDE SEQUENCE [LARGE SCALE GENOMIC DNA]</scope>
    <source>
        <strain evidence="1">CaD3</strain>
    </source>
</reference>
<gene>
    <name evidence="1" type="ordered locus">Cag_0268</name>
</gene>
<dbReference type="eggNOG" id="COG0644">
    <property type="taxonomic scope" value="Bacteria"/>
</dbReference>
<protein>
    <submittedName>
        <fullName evidence="1">Uncharacterized protein</fullName>
    </submittedName>
</protein>
<dbReference type="AlphaFoldDB" id="Q3ATY1"/>
<evidence type="ECO:0000313" key="1">
    <source>
        <dbReference type="EMBL" id="ABB27544.1"/>
    </source>
</evidence>
<accession>Q3ATY1</accession>
<proteinExistence type="predicted"/>
<dbReference type="KEGG" id="cch:Cag_0268"/>
<dbReference type="EMBL" id="CP000108">
    <property type="protein sequence ID" value="ABB27544.1"/>
    <property type="molecule type" value="Genomic_DNA"/>
</dbReference>
<name>Q3ATY1_CHLCH</name>
<dbReference type="STRING" id="340177.Cag_0268"/>